<gene>
    <name evidence="1" type="ORF">V5799_003358</name>
</gene>
<protein>
    <submittedName>
        <fullName evidence="1">Uncharacterized protein</fullName>
    </submittedName>
</protein>
<proteinExistence type="predicted"/>
<keyword evidence="2" id="KW-1185">Reference proteome</keyword>
<reference evidence="1 2" key="1">
    <citation type="journal article" date="2023" name="Arcadia Sci">
        <title>De novo assembly of a long-read Amblyomma americanum tick genome.</title>
        <authorList>
            <person name="Chou S."/>
            <person name="Poskanzer K.E."/>
            <person name="Rollins M."/>
            <person name="Thuy-Boun P.S."/>
        </authorList>
    </citation>
    <scope>NUCLEOTIDE SEQUENCE [LARGE SCALE GENOMIC DNA]</scope>
    <source>
        <strain evidence="1">F_SG_1</strain>
        <tissue evidence="1">Salivary glands</tissue>
    </source>
</reference>
<evidence type="ECO:0000313" key="2">
    <source>
        <dbReference type="Proteomes" id="UP001321473"/>
    </source>
</evidence>
<organism evidence="1 2">
    <name type="scientific">Amblyomma americanum</name>
    <name type="common">Lone star tick</name>
    <dbReference type="NCBI Taxonomy" id="6943"/>
    <lineage>
        <taxon>Eukaryota</taxon>
        <taxon>Metazoa</taxon>
        <taxon>Ecdysozoa</taxon>
        <taxon>Arthropoda</taxon>
        <taxon>Chelicerata</taxon>
        <taxon>Arachnida</taxon>
        <taxon>Acari</taxon>
        <taxon>Parasitiformes</taxon>
        <taxon>Ixodida</taxon>
        <taxon>Ixodoidea</taxon>
        <taxon>Ixodidae</taxon>
        <taxon>Amblyomminae</taxon>
        <taxon>Amblyomma</taxon>
    </lineage>
</organism>
<sequence length="121" mass="14230">MLLHSFTECCKRCCMYTTSFQSCIHAIYTYCHRELRSCHIDGKEWYCAFFFLSAPFVHSGRNISVLPDQNYCRYLTKKKVHTSPCVGFEKKSTKFIVCLISFMLIYGKRRRNVKIKLSTNA</sequence>
<dbReference type="AlphaFoldDB" id="A0AAQ4D971"/>
<accession>A0AAQ4D971</accession>
<dbReference type="Proteomes" id="UP001321473">
    <property type="component" value="Unassembled WGS sequence"/>
</dbReference>
<name>A0AAQ4D971_AMBAM</name>
<evidence type="ECO:0000313" key="1">
    <source>
        <dbReference type="EMBL" id="KAK8759011.1"/>
    </source>
</evidence>
<comment type="caution">
    <text evidence="1">The sequence shown here is derived from an EMBL/GenBank/DDBJ whole genome shotgun (WGS) entry which is preliminary data.</text>
</comment>
<dbReference type="EMBL" id="JARKHS020033511">
    <property type="protein sequence ID" value="KAK8759011.1"/>
    <property type="molecule type" value="Genomic_DNA"/>
</dbReference>